<protein>
    <recommendedName>
        <fullName evidence="6">DUF4139 domain-containing protein</fullName>
    </recommendedName>
</protein>
<evidence type="ECO:0008006" key="6">
    <source>
        <dbReference type="Google" id="ProtNLM"/>
    </source>
</evidence>
<keyword evidence="3" id="KW-0732">Signal</keyword>
<feature type="region of interest" description="Disordered" evidence="2">
    <location>
        <begin position="36"/>
        <end position="85"/>
    </location>
</feature>
<reference evidence="4 5" key="1">
    <citation type="submission" date="2018-05" db="EMBL/GenBank/DDBJ databases">
        <title>Acuticoccus sediminis sp. nov., isolated from deep-sea sediment of Indian Ocean.</title>
        <authorList>
            <person name="Liu X."/>
            <person name="Lai Q."/>
            <person name="Du Y."/>
            <person name="Sun F."/>
            <person name="Zhang X."/>
            <person name="Wang S."/>
            <person name="Shao Z."/>
        </authorList>
    </citation>
    <scope>NUCLEOTIDE SEQUENCE [LARGE SCALE GENOMIC DNA]</scope>
    <source>
        <strain evidence="4 5">PTG4-2</strain>
    </source>
</reference>
<organism evidence="4 5">
    <name type="scientific">Acuticoccus sediminis</name>
    <dbReference type="NCBI Taxonomy" id="2184697"/>
    <lineage>
        <taxon>Bacteria</taxon>
        <taxon>Pseudomonadati</taxon>
        <taxon>Pseudomonadota</taxon>
        <taxon>Alphaproteobacteria</taxon>
        <taxon>Hyphomicrobiales</taxon>
        <taxon>Amorphaceae</taxon>
        <taxon>Acuticoccus</taxon>
    </lineage>
</organism>
<feature type="compositionally biased region" description="Basic and acidic residues" evidence="2">
    <location>
        <begin position="56"/>
        <end position="70"/>
    </location>
</feature>
<feature type="region of interest" description="Disordered" evidence="2">
    <location>
        <begin position="110"/>
        <end position="129"/>
    </location>
</feature>
<evidence type="ECO:0000256" key="2">
    <source>
        <dbReference type="SAM" id="MobiDB-lite"/>
    </source>
</evidence>
<accession>A0A8B2NVA6</accession>
<keyword evidence="1" id="KW-0175">Coiled coil</keyword>
<dbReference type="OrthoDB" id="580912at2"/>
<dbReference type="Proteomes" id="UP000249590">
    <property type="component" value="Unassembled WGS sequence"/>
</dbReference>
<name>A0A8B2NVA6_9HYPH</name>
<evidence type="ECO:0000313" key="4">
    <source>
        <dbReference type="EMBL" id="RAI04097.1"/>
    </source>
</evidence>
<gene>
    <name evidence="4" type="ORF">DLJ53_06510</name>
</gene>
<feature type="coiled-coil region" evidence="1">
    <location>
        <begin position="692"/>
        <end position="719"/>
    </location>
</feature>
<evidence type="ECO:0000256" key="3">
    <source>
        <dbReference type="SAM" id="SignalP"/>
    </source>
</evidence>
<keyword evidence="5" id="KW-1185">Reference proteome</keyword>
<feature type="chain" id="PRO_5032837146" description="DUF4139 domain-containing protein" evidence="3">
    <location>
        <begin position="23"/>
        <end position="779"/>
    </location>
</feature>
<comment type="caution">
    <text evidence="4">The sequence shown here is derived from an EMBL/GenBank/DDBJ whole genome shotgun (WGS) entry which is preliminary data.</text>
</comment>
<sequence length="779" mass="81467">MRVSSFGGALAAVLLASTSVLAQTAATSTTSVTCEAGGAQCAPEPASISDAPARPADGHDTADDPVHRGFGEPGFDPSSADGEAAPAPILTRVEDAARRLGRAAAGSEILMSQASDGRPAEVEGVVSDEPEADAAEVAAVADVAVTRVTLATGGLAQVEGRMDRASTTMRLAIERPQVADVLRTLVVTGAAPVVSIDLEAAEPVGERSATGRLLAGDLSDPMTILESVIGEEVTVSGGPRQLKGRLLAFTPVTVPGSDTEPERPGLRIAVATPAGQIDFAVFPSLEQIAITGDAVAQRMAGLVPALSESVDDGRRDLSVRLAEPVEAGFSFVVPTTVWRPSYRAIIGDAGDVTLQGWATLENTTGLDWNGIELRLAVGTPVAYSQDVYAPLRTTRPTAPFEVGRTAQTDLVPSAEAAEVADAEPSWRSRGLAAMASPAPEAAARDAKGFGQISGLVTGGPAVAGSASTVFPVAGSIDLAAGRTLSVPFLDASQDVDSITYYDLLAGTQPFDALEMEFDADATVPGGLIAVYDRDGFVGDARFAGADGGEVSILPFAVSADVKASTQSRTVRHLSSASLSGGSLILRREQVTETILSVAASKDVTLVTDVSRFGSGRVTASAEGLEPDVANIDEDRARVRAALPEGRHTIEIVTRNPQQERYILANLPDQILEEVLSLGGEIDDATRKRLEEVRAVTERIATIDRRIATLEADIESTRRAVEFDRDNLEAINASTPEGAQVRARIIERTNEMNAWQQTVSELRNQRLEEMSALQTGREAQ</sequence>
<dbReference type="AlphaFoldDB" id="A0A8B2NVA6"/>
<feature type="signal peptide" evidence="3">
    <location>
        <begin position="1"/>
        <end position="22"/>
    </location>
</feature>
<proteinExistence type="predicted"/>
<evidence type="ECO:0000313" key="5">
    <source>
        <dbReference type="Proteomes" id="UP000249590"/>
    </source>
</evidence>
<dbReference type="RefSeq" id="WP_111343289.1">
    <property type="nucleotide sequence ID" value="NZ_QHHQ01000001.1"/>
</dbReference>
<evidence type="ECO:0000256" key="1">
    <source>
        <dbReference type="SAM" id="Coils"/>
    </source>
</evidence>
<dbReference type="EMBL" id="QHHQ01000001">
    <property type="protein sequence ID" value="RAI04097.1"/>
    <property type="molecule type" value="Genomic_DNA"/>
</dbReference>